<evidence type="ECO:0000313" key="3">
    <source>
        <dbReference type="WBParaSite" id="GPUH_0000271401-mRNA-1"/>
    </source>
</evidence>
<proteinExistence type="predicted"/>
<dbReference type="Proteomes" id="UP000271098">
    <property type="component" value="Unassembled WGS sequence"/>
</dbReference>
<dbReference type="WBParaSite" id="GPUH_0000271401-mRNA-1">
    <property type="protein sequence ID" value="GPUH_0000271401-mRNA-1"/>
    <property type="gene ID" value="GPUH_0000271401"/>
</dbReference>
<dbReference type="Gene3D" id="2.120.10.30">
    <property type="entry name" value="TolB, C-terminal domain"/>
    <property type="match status" value="1"/>
</dbReference>
<name>A0A183D1W8_9BILA</name>
<reference evidence="3" key="1">
    <citation type="submission" date="2016-06" db="UniProtKB">
        <authorList>
            <consortium name="WormBaseParasite"/>
        </authorList>
    </citation>
    <scope>IDENTIFICATION</scope>
</reference>
<reference evidence="1 2" key="2">
    <citation type="submission" date="2018-11" db="EMBL/GenBank/DDBJ databases">
        <authorList>
            <consortium name="Pathogen Informatics"/>
        </authorList>
    </citation>
    <scope>NUCLEOTIDE SEQUENCE [LARGE SCALE GENOMIC DNA]</scope>
</reference>
<dbReference type="AlphaFoldDB" id="A0A183D1W8"/>
<dbReference type="OrthoDB" id="342730at2759"/>
<organism evidence="3">
    <name type="scientific">Gongylonema pulchrum</name>
    <dbReference type="NCBI Taxonomy" id="637853"/>
    <lineage>
        <taxon>Eukaryota</taxon>
        <taxon>Metazoa</taxon>
        <taxon>Ecdysozoa</taxon>
        <taxon>Nematoda</taxon>
        <taxon>Chromadorea</taxon>
        <taxon>Rhabditida</taxon>
        <taxon>Spirurina</taxon>
        <taxon>Spiruromorpha</taxon>
        <taxon>Spiruroidea</taxon>
        <taxon>Gongylonematidae</taxon>
        <taxon>Gongylonema</taxon>
    </lineage>
</organism>
<sequence>MQFGNCGPDDNHLYYPKKALAYESRIGEGGYIVVDRGETKARMQLFSKRGEFIPSPAVEYVSAMTMNDSLNLVVFTSLVKMYFLDIDQLEPLVLRTVDCSKFIGEPSDVAFYRNRYFVTDYKHHCVASLNAEGELLCRFGSYETTPYPIGIDVSQSGDVLVSRCVGLRLTAEGFLVSVSKHNHTLLIFSTIFVNPSNISI</sequence>
<dbReference type="SUPFAM" id="SSF101898">
    <property type="entry name" value="NHL repeat"/>
    <property type="match status" value="1"/>
</dbReference>
<dbReference type="InterPro" id="IPR011042">
    <property type="entry name" value="6-blade_b-propeller_TolB-like"/>
</dbReference>
<dbReference type="EMBL" id="UYRT01004240">
    <property type="protein sequence ID" value="VDK35956.1"/>
    <property type="molecule type" value="Genomic_DNA"/>
</dbReference>
<evidence type="ECO:0000313" key="1">
    <source>
        <dbReference type="EMBL" id="VDK35956.1"/>
    </source>
</evidence>
<evidence type="ECO:0000313" key="2">
    <source>
        <dbReference type="Proteomes" id="UP000271098"/>
    </source>
</evidence>
<gene>
    <name evidence="1" type="ORF">GPUH_LOCUS2709</name>
</gene>
<protein>
    <submittedName>
        <fullName evidence="3">DUF4915 domain-containing protein</fullName>
    </submittedName>
</protein>
<keyword evidence="2" id="KW-1185">Reference proteome</keyword>
<accession>A0A183D1W8</accession>